<accession>A0A1X0LF10</accession>
<dbReference type="Proteomes" id="UP000271464">
    <property type="component" value="Unassembled WGS sequence"/>
</dbReference>
<keyword evidence="5" id="KW-1185">Reference proteome</keyword>
<dbReference type="EMBL" id="UPHL01000057">
    <property type="protein sequence ID" value="VAZ83478.1"/>
    <property type="molecule type" value="Genomic_DNA"/>
</dbReference>
<dbReference type="EMBL" id="MWQA01000001">
    <property type="protein sequence ID" value="ORC09527.1"/>
    <property type="molecule type" value="Genomic_DNA"/>
</dbReference>
<dbReference type="AlphaFoldDB" id="A0A1X0LF10"/>
<evidence type="ECO:0000313" key="4">
    <source>
        <dbReference type="Proteomes" id="UP000192335"/>
    </source>
</evidence>
<reference evidence="1 4" key="1">
    <citation type="submission" date="2017-02" db="EMBL/GenBank/DDBJ databases">
        <title>Mycobacterium kansasii genomes.</title>
        <authorList>
            <person name="Borowka P."/>
            <person name="Strapagiel D."/>
            <person name="Marciniak B."/>
            <person name="Lach J."/>
            <person name="Bakula Z."/>
            <person name="Van Ingen J."/>
            <person name="Safianowska A."/>
            <person name="Brzostek A."/>
            <person name="Dziadek J."/>
            <person name="Jagielski T."/>
        </authorList>
    </citation>
    <scope>NUCLEOTIDE SEQUENCE [LARGE SCALE GENOMIC DNA]</scope>
    <source>
        <strain evidence="1 4">12MK</strain>
    </source>
</reference>
<dbReference type="Proteomes" id="UP000279331">
    <property type="component" value="Unassembled WGS sequence"/>
</dbReference>
<dbReference type="Proteomes" id="UP000192335">
    <property type="component" value="Unassembled WGS sequence"/>
</dbReference>
<gene>
    <name evidence="1" type="ORF">B4U45_25935</name>
    <name evidence="2" type="ORF">LAUMK42_02295</name>
    <name evidence="3" type="ORF">LAUMK4_02118</name>
</gene>
<dbReference type="EMBL" id="UPHM01000048">
    <property type="protein sequence ID" value="VAZ92521.1"/>
    <property type="molecule type" value="Genomic_DNA"/>
</dbReference>
<evidence type="ECO:0000313" key="6">
    <source>
        <dbReference type="Proteomes" id="UP000279331"/>
    </source>
</evidence>
<evidence type="ECO:0000313" key="1">
    <source>
        <dbReference type="EMBL" id="ORC09527.1"/>
    </source>
</evidence>
<protein>
    <submittedName>
        <fullName evidence="1">Uncharacterized protein</fullName>
    </submittedName>
</protein>
<reference evidence="5 6" key="2">
    <citation type="submission" date="2018-09" db="EMBL/GenBank/DDBJ databases">
        <authorList>
            <person name="Tagini F."/>
        </authorList>
    </citation>
    <scope>NUCLEOTIDE SEQUENCE [LARGE SCALE GENOMIC DNA]</scope>
    <source>
        <strain evidence="3 5">MK4</strain>
        <strain evidence="2 6">MK42</strain>
    </source>
</reference>
<proteinExistence type="predicted"/>
<organism evidence="1 4">
    <name type="scientific">Mycobacterium persicum</name>
    <dbReference type="NCBI Taxonomy" id="1487726"/>
    <lineage>
        <taxon>Bacteria</taxon>
        <taxon>Bacillati</taxon>
        <taxon>Actinomycetota</taxon>
        <taxon>Actinomycetes</taxon>
        <taxon>Mycobacteriales</taxon>
        <taxon>Mycobacteriaceae</taxon>
        <taxon>Mycobacterium</taxon>
    </lineage>
</organism>
<sequence>MSAAGQRSTCFGYGGDAGGVADFAVACLVTSATVASGAKGCALCQLTATARGLPELSLWAVMGLTVSSVS</sequence>
<evidence type="ECO:0000313" key="2">
    <source>
        <dbReference type="EMBL" id="VAZ83478.1"/>
    </source>
</evidence>
<name>A0A1X0LF10_9MYCO</name>
<evidence type="ECO:0000313" key="5">
    <source>
        <dbReference type="Proteomes" id="UP000271464"/>
    </source>
</evidence>
<evidence type="ECO:0000313" key="3">
    <source>
        <dbReference type="EMBL" id="VAZ92521.1"/>
    </source>
</evidence>
<comment type="caution">
    <text evidence="1">The sequence shown here is derived from an EMBL/GenBank/DDBJ whole genome shotgun (WGS) entry which is preliminary data.</text>
</comment>